<protein>
    <submittedName>
        <fullName evidence="3">Uncharacterized protein LOC111106047 isoform X1</fullName>
    </submittedName>
</protein>
<accession>A0A8B8AYN5</accession>
<name>A0A8B8AYN5_CRAVI</name>
<evidence type="ECO:0000313" key="2">
    <source>
        <dbReference type="Proteomes" id="UP000694844"/>
    </source>
</evidence>
<feature type="region of interest" description="Disordered" evidence="1">
    <location>
        <begin position="1"/>
        <end position="27"/>
    </location>
</feature>
<feature type="compositionally biased region" description="Polar residues" evidence="1">
    <location>
        <begin position="1"/>
        <end position="25"/>
    </location>
</feature>
<keyword evidence="2" id="KW-1185">Reference proteome</keyword>
<dbReference type="OrthoDB" id="6281858at2759"/>
<gene>
    <name evidence="3" type="primary">LOC111106047</name>
</gene>
<evidence type="ECO:0000313" key="3">
    <source>
        <dbReference type="RefSeq" id="XP_022296275.1"/>
    </source>
</evidence>
<dbReference type="Proteomes" id="UP000694844">
    <property type="component" value="Chromosome 8"/>
</dbReference>
<dbReference type="RefSeq" id="XP_022296275.1">
    <property type="nucleotide sequence ID" value="XM_022440567.1"/>
</dbReference>
<organism evidence="2 3">
    <name type="scientific">Crassostrea virginica</name>
    <name type="common">Eastern oyster</name>
    <dbReference type="NCBI Taxonomy" id="6565"/>
    <lineage>
        <taxon>Eukaryota</taxon>
        <taxon>Metazoa</taxon>
        <taxon>Spiralia</taxon>
        <taxon>Lophotrochozoa</taxon>
        <taxon>Mollusca</taxon>
        <taxon>Bivalvia</taxon>
        <taxon>Autobranchia</taxon>
        <taxon>Pteriomorphia</taxon>
        <taxon>Ostreida</taxon>
        <taxon>Ostreoidea</taxon>
        <taxon>Ostreidae</taxon>
        <taxon>Crassostrea</taxon>
    </lineage>
</organism>
<proteinExistence type="predicted"/>
<dbReference type="GeneID" id="111106047"/>
<dbReference type="KEGG" id="cvn:111106047"/>
<reference evidence="3" key="1">
    <citation type="submission" date="2025-08" db="UniProtKB">
        <authorList>
            <consortium name="RefSeq"/>
        </authorList>
    </citation>
    <scope>IDENTIFICATION</scope>
    <source>
        <tissue evidence="3">Whole sample</tissue>
    </source>
</reference>
<dbReference type="AlphaFoldDB" id="A0A8B8AYN5"/>
<evidence type="ECO:0000256" key="1">
    <source>
        <dbReference type="SAM" id="MobiDB-lite"/>
    </source>
</evidence>
<sequence length="154" mass="16703">MGKTSPTKSSKAQNATSQKPSSTSALKKEAAVLKDTSLAVLSRELGALDKHSGLMLGMYLNVPNTTIVNIANAASDDGYSDVTDRTRIDTTQKILLTWKDSWKDMRPKIKEREKVKELARAVTEMGKSEMASVITEKHADNAELTADAFTGLTS</sequence>